<dbReference type="Pfam" id="PF00072">
    <property type="entry name" value="Response_reg"/>
    <property type="match status" value="1"/>
</dbReference>
<feature type="modified residue" description="4-aspartylphosphate" evidence="2">
    <location>
        <position position="51"/>
    </location>
</feature>
<evidence type="ECO:0000313" key="5">
    <source>
        <dbReference type="Proteomes" id="UP000053099"/>
    </source>
</evidence>
<dbReference type="InterPro" id="IPR011006">
    <property type="entry name" value="CheY-like_superfamily"/>
</dbReference>
<evidence type="ECO:0000256" key="1">
    <source>
        <dbReference type="ARBA" id="ARBA00022553"/>
    </source>
</evidence>
<feature type="domain" description="Response regulatory" evidence="3">
    <location>
        <begin position="2"/>
        <end position="116"/>
    </location>
</feature>
<organism evidence="4 5">
    <name type="scientific">Thermus scotoductus</name>
    <dbReference type="NCBI Taxonomy" id="37636"/>
    <lineage>
        <taxon>Bacteria</taxon>
        <taxon>Thermotogati</taxon>
        <taxon>Deinococcota</taxon>
        <taxon>Deinococci</taxon>
        <taxon>Thermales</taxon>
        <taxon>Thermaceae</taxon>
        <taxon>Thermus</taxon>
    </lineage>
</organism>
<accession>A0A0N0ZSH4</accession>
<dbReference type="AlphaFoldDB" id="A0A0N0ZSH4"/>
<proteinExistence type="predicted"/>
<reference evidence="4 5" key="1">
    <citation type="submission" date="2015-09" db="EMBL/GenBank/DDBJ databases">
        <title>Draft genome sequence of Thermus scotoductus strain K1 isolated from a geothermal spring in Nagorno-Karabakh, Armenia.</title>
        <authorList>
            <person name="Saghatelyan A."/>
            <person name="Poghosyan L."/>
            <person name="Panosyan H."/>
            <person name="Birkeland N.-K."/>
        </authorList>
    </citation>
    <scope>NUCLEOTIDE SEQUENCE [LARGE SCALE GENOMIC DNA]</scope>
    <source>
        <strain evidence="4 5">K1</strain>
    </source>
</reference>
<dbReference type="PATRIC" id="fig|37636.3.peg.104"/>
<dbReference type="EMBL" id="LJJR01000012">
    <property type="protein sequence ID" value="KPD32169.1"/>
    <property type="molecule type" value="Genomic_DNA"/>
</dbReference>
<evidence type="ECO:0000256" key="2">
    <source>
        <dbReference type="PROSITE-ProRule" id="PRU00169"/>
    </source>
</evidence>
<evidence type="ECO:0000259" key="3">
    <source>
        <dbReference type="PROSITE" id="PS50110"/>
    </source>
</evidence>
<dbReference type="Gene3D" id="3.40.50.2300">
    <property type="match status" value="1"/>
</dbReference>
<dbReference type="SMART" id="SM00448">
    <property type="entry name" value="REC"/>
    <property type="match status" value="1"/>
</dbReference>
<dbReference type="CDD" id="cd17574">
    <property type="entry name" value="REC_OmpR"/>
    <property type="match status" value="1"/>
</dbReference>
<dbReference type="InterPro" id="IPR050595">
    <property type="entry name" value="Bact_response_regulator"/>
</dbReference>
<evidence type="ECO:0000313" key="4">
    <source>
        <dbReference type="EMBL" id="KPD32169.1"/>
    </source>
</evidence>
<gene>
    <name evidence="4" type="ORF">AN926_05225</name>
</gene>
<keyword evidence="1 2" id="KW-0597">Phosphoprotein</keyword>
<dbReference type="PROSITE" id="PS50110">
    <property type="entry name" value="RESPONSE_REGULATORY"/>
    <property type="match status" value="1"/>
</dbReference>
<dbReference type="InterPro" id="IPR001789">
    <property type="entry name" value="Sig_transdc_resp-reg_receiver"/>
</dbReference>
<dbReference type="PANTHER" id="PTHR44591:SF3">
    <property type="entry name" value="RESPONSE REGULATORY DOMAIN-CONTAINING PROTEIN"/>
    <property type="match status" value="1"/>
</dbReference>
<protein>
    <submittedName>
        <fullName evidence="4">Transcriptional regulator</fullName>
    </submittedName>
</protein>
<sequence>MRILVVDDEESILVPLEFLLKKAGHEVVLARTGEEALEALSRGAFDLMVLDLMLPGMDGFAVLERAKALSQRPKVLVLTARGREADRAKALALGAEAFMAKPFGIQDLLSQVEELAGGR</sequence>
<name>A0A0N0ZSH4_THESC</name>
<dbReference type="PANTHER" id="PTHR44591">
    <property type="entry name" value="STRESS RESPONSE REGULATOR PROTEIN 1"/>
    <property type="match status" value="1"/>
</dbReference>
<dbReference type="SUPFAM" id="SSF52172">
    <property type="entry name" value="CheY-like"/>
    <property type="match status" value="1"/>
</dbReference>
<dbReference type="Proteomes" id="UP000053099">
    <property type="component" value="Unassembled WGS sequence"/>
</dbReference>
<dbReference type="GO" id="GO:0000160">
    <property type="term" value="P:phosphorelay signal transduction system"/>
    <property type="evidence" value="ECO:0007669"/>
    <property type="project" value="InterPro"/>
</dbReference>
<comment type="caution">
    <text evidence="4">The sequence shown here is derived from an EMBL/GenBank/DDBJ whole genome shotgun (WGS) entry which is preliminary data.</text>
</comment>